<keyword evidence="2" id="KW-1185">Reference proteome</keyword>
<organism evidence="1 2">
    <name type="scientific">Triparma retinervis</name>
    <dbReference type="NCBI Taxonomy" id="2557542"/>
    <lineage>
        <taxon>Eukaryota</taxon>
        <taxon>Sar</taxon>
        <taxon>Stramenopiles</taxon>
        <taxon>Ochrophyta</taxon>
        <taxon>Bolidophyceae</taxon>
        <taxon>Parmales</taxon>
        <taxon>Triparmaceae</taxon>
        <taxon>Triparma</taxon>
    </lineage>
</organism>
<gene>
    <name evidence="1" type="ORF">TrRE_jg5420</name>
</gene>
<sequence>KGSVESYKALRKFDKKGYNIRGCYEKCVMTEKEKGGIRLGGYGDIVNARRGGEGVEYVDDGTVNVSLSSSWEPVNVKTTTLLSLYLHHVLVSVLPPSLSVHSPIVSICAPCGMGDSARTCLTSALLLTDALPSAALGVAGVKKKEREGLGGIYTLAPLAVGAVVGAVQMEGMGGGGKVIDGVNRFIQNAIRRTASKNNGVQDTKVPPCVKEGEVPIFIVVQETGGGNIEVAGVTAEELQGM</sequence>
<proteinExistence type="predicted"/>
<reference evidence="1" key="1">
    <citation type="submission" date="2022-07" db="EMBL/GenBank/DDBJ databases">
        <title>Genome analysis of Parmales, a sister group of diatoms, reveals the evolutionary specialization of diatoms from phago-mixotrophs to photoautotrophs.</title>
        <authorList>
            <person name="Ban H."/>
            <person name="Sato S."/>
            <person name="Yoshikawa S."/>
            <person name="Kazumasa Y."/>
            <person name="Nakamura Y."/>
            <person name="Ichinomiya M."/>
            <person name="Saitoh K."/>
            <person name="Sato N."/>
            <person name="Blanc-Mathieu R."/>
            <person name="Endo H."/>
            <person name="Kuwata A."/>
            <person name="Ogata H."/>
        </authorList>
    </citation>
    <scope>NUCLEOTIDE SEQUENCE</scope>
</reference>
<feature type="non-terminal residue" evidence="1">
    <location>
        <position position="241"/>
    </location>
</feature>
<name>A0A9W7E3R2_9STRA</name>
<dbReference type="AlphaFoldDB" id="A0A9W7E3R2"/>
<evidence type="ECO:0000313" key="2">
    <source>
        <dbReference type="Proteomes" id="UP001165082"/>
    </source>
</evidence>
<dbReference type="Proteomes" id="UP001165082">
    <property type="component" value="Unassembled WGS sequence"/>
</dbReference>
<feature type="non-terminal residue" evidence="1">
    <location>
        <position position="1"/>
    </location>
</feature>
<comment type="caution">
    <text evidence="1">The sequence shown here is derived from an EMBL/GenBank/DDBJ whole genome shotgun (WGS) entry which is preliminary data.</text>
</comment>
<dbReference type="EMBL" id="BRXZ01003895">
    <property type="protein sequence ID" value="GMH64145.1"/>
    <property type="molecule type" value="Genomic_DNA"/>
</dbReference>
<evidence type="ECO:0000313" key="1">
    <source>
        <dbReference type="EMBL" id="GMH64145.1"/>
    </source>
</evidence>
<protein>
    <submittedName>
        <fullName evidence="1">Uncharacterized protein</fullName>
    </submittedName>
</protein>
<accession>A0A9W7E3R2</accession>